<keyword evidence="1" id="KW-0472">Membrane</keyword>
<dbReference type="CDD" id="cd07326">
    <property type="entry name" value="M56_BlaR1_MecR1_like"/>
    <property type="match status" value="1"/>
</dbReference>
<protein>
    <submittedName>
        <fullName evidence="3">M56 family metallopeptidase</fullName>
    </submittedName>
</protein>
<name>A0A926KTS8_9BACL</name>
<dbReference type="EMBL" id="JACVVD010000010">
    <property type="protein sequence ID" value="MBD0383163.1"/>
    <property type="molecule type" value="Genomic_DNA"/>
</dbReference>
<keyword evidence="1" id="KW-0812">Transmembrane</keyword>
<dbReference type="AlphaFoldDB" id="A0A926KTS8"/>
<dbReference type="Pfam" id="PF05569">
    <property type="entry name" value="Peptidase_M56"/>
    <property type="match status" value="1"/>
</dbReference>
<evidence type="ECO:0000259" key="2">
    <source>
        <dbReference type="Pfam" id="PF05569"/>
    </source>
</evidence>
<dbReference type="Proteomes" id="UP000650466">
    <property type="component" value="Unassembled WGS sequence"/>
</dbReference>
<evidence type="ECO:0000313" key="3">
    <source>
        <dbReference type="EMBL" id="MBD0383163.1"/>
    </source>
</evidence>
<keyword evidence="4" id="KW-1185">Reference proteome</keyword>
<feature type="transmembrane region" description="Helical" evidence="1">
    <location>
        <begin position="250"/>
        <end position="274"/>
    </location>
</feature>
<evidence type="ECO:0000256" key="1">
    <source>
        <dbReference type="SAM" id="Phobius"/>
    </source>
</evidence>
<dbReference type="Gene3D" id="3.30.2010.10">
    <property type="entry name" value="Metalloproteases ('zincins'), catalytic domain"/>
    <property type="match status" value="1"/>
</dbReference>
<gene>
    <name evidence="3" type="ORF">ICC18_23930</name>
</gene>
<evidence type="ECO:0000313" key="4">
    <source>
        <dbReference type="Proteomes" id="UP000650466"/>
    </source>
</evidence>
<dbReference type="InterPro" id="IPR052173">
    <property type="entry name" value="Beta-lactam_resp_regulator"/>
</dbReference>
<comment type="caution">
    <text evidence="3">The sequence shown here is derived from an EMBL/GenBank/DDBJ whole genome shotgun (WGS) entry which is preliminary data.</text>
</comment>
<dbReference type="PANTHER" id="PTHR34978:SF3">
    <property type="entry name" value="SLR0241 PROTEIN"/>
    <property type="match status" value="1"/>
</dbReference>
<proteinExistence type="predicted"/>
<feature type="transmembrane region" description="Helical" evidence="1">
    <location>
        <begin position="40"/>
        <end position="58"/>
    </location>
</feature>
<dbReference type="InterPro" id="IPR008756">
    <property type="entry name" value="Peptidase_M56"/>
</dbReference>
<reference evidence="3" key="1">
    <citation type="submission" date="2020-09" db="EMBL/GenBank/DDBJ databases">
        <title>Draft Genome Sequence of Paenibacillus sp. WST5.</title>
        <authorList>
            <person name="Bao Z."/>
        </authorList>
    </citation>
    <scope>NUCLEOTIDE SEQUENCE</scope>
    <source>
        <strain evidence="3">WST5</strain>
    </source>
</reference>
<dbReference type="PANTHER" id="PTHR34978">
    <property type="entry name" value="POSSIBLE SENSOR-TRANSDUCER PROTEIN BLAR"/>
    <property type="match status" value="1"/>
</dbReference>
<organism evidence="3 4">
    <name type="scientific">Paenibacillus sedimenti</name>
    <dbReference type="NCBI Taxonomy" id="2770274"/>
    <lineage>
        <taxon>Bacteria</taxon>
        <taxon>Bacillati</taxon>
        <taxon>Bacillota</taxon>
        <taxon>Bacilli</taxon>
        <taxon>Bacillales</taxon>
        <taxon>Paenibacillaceae</taxon>
        <taxon>Paenibacillus</taxon>
    </lineage>
</organism>
<feature type="domain" description="Peptidase M56" evidence="2">
    <location>
        <begin position="43"/>
        <end position="233"/>
    </location>
</feature>
<sequence length="279" mass="32200">MIVMLGMFMLFQMAVFLLHHVGMNAFHMNSAMLPVKENSLVGLIISSIFIVILVRMVWQIGKQILLLLKWRKAFKNDQDLSATININKQYPRLNNKIVIVKNDNLIALTLGFLKPKIVISNAWFKNFTQEEVEAILLHEHFHCMKRDPLKFLAIHILLEGMAYIPSLKSLVEYYKTWRELLADRYAMEQMKNSLALGSALLKIAKSNRVVKHSYSEVTAYFAGASINYRIQQIVQPEHEVSVPFGMNKRLVISIIVLFLNVLAFISCIDSQFVLHKFLY</sequence>
<keyword evidence="1" id="KW-1133">Transmembrane helix</keyword>
<accession>A0A926KTS8</accession>